<gene>
    <name evidence="2" type="ORF">CGL51_05585</name>
    <name evidence="3" type="ORF">CGL52_04365</name>
</gene>
<accession>A0A371QZM4</accession>
<dbReference type="CDD" id="cd16272">
    <property type="entry name" value="RNaseZ_MBL-fold"/>
    <property type="match status" value="1"/>
</dbReference>
<dbReference type="PANTHER" id="PTHR46018:SF2">
    <property type="entry name" value="ZINC PHOSPHODIESTERASE ELAC PROTEIN 1"/>
    <property type="match status" value="1"/>
</dbReference>
<evidence type="ECO:0000313" key="5">
    <source>
        <dbReference type="Proteomes" id="UP000257123"/>
    </source>
</evidence>
<dbReference type="SUPFAM" id="SSF56281">
    <property type="entry name" value="Metallo-hydrolase/oxidoreductase"/>
    <property type="match status" value="1"/>
</dbReference>
<protein>
    <submittedName>
        <fullName evidence="2">MBL fold metallo-hydrolase</fullName>
    </submittedName>
</protein>
<dbReference type="InterPro" id="IPR001279">
    <property type="entry name" value="Metallo-B-lactamas"/>
</dbReference>
<dbReference type="OrthoDB" id="73420at2157"/>
<keyword evidence="2" id="KW-0378">Hydrolase</keyword>
<dbReference type="EMBL" id="NMUF01000008">
    <property type="protein sequence ID" value="RFA99233.1"/>
    <property type="molecule type" value="Genomic_DNA"/>
</dbReference>
<evidence type="ECO:0000313" key="3">
    <source>
        <dbReference type="EMBL" id="RFA99233.1"/>
    </source>
</evidence>
<dbReference type="Pfam" id="PF12706">
    <property type="entry name" value="Lactamase_B_2"/>
    <property type="match status" value="1"/>
</dbReference>
<dbReference type="PANTHER" id="PTHR46018">
    <property type="entry name" value="ZINC PHOSPHODIESTERASE ELAC PROTEIN 1"/>
    <property type="match status" value="1"/>
</dbReference>
<evidence type="ECO:0000313" key="2">
    <source>
        <dbReference type="EMBL" id="RFA96270.1"/>
    </source>
</evidence>
<dbReference type="Proteomes" id="UP000256877">
    <property type="component" value="Unassembled WGS sequence"/>
</dbReference>
<feature type="domain" description="Metallo-beta-lactamase" evidence="1">
    <location>
        <begin position="18"/>
        <end position="188"/>
    </location>
</feature>
<dbReference type="Gene3D" id="3.60.15.10">
    <property type="entry name" value="Ribonuclease Z/Hydroxyacylglutathione hydrolase-like"/>
    <property type="match status" value="1"/>
</dbReference>
<dbReference type="SMART" id="SM00849">
    <property type="entry name" value="Lactamase_B"/>
    <property type="match status" value="1"/>
</dbReference>
<dbReference type="GO" id="GO:0042781">
    <property type="term" value="F:3'-tRNA processing endoribonuclease activity"/>
    <property type="evidence" value="ECO:0007669"/>
    <property type="project" value="TreeGrafter"/>
</dbReference>
<dbReference type="RefSeq" id="WP_116420999.1">
    <property type="nucleotide sequence ID" value="NZ_NMUE01000013.1"/>
</dbReference>
<organism evidence="2 5">
    <name type="scientific">Pyrobaculum aerophilum</name>
    <dbReference type="NCBI Taxonomy" id="13773"/>
    <lineage>
        <taxon>Archaea</taxon>
        <taxon>Thermoproteota</taxon>
        <taxon>Thermoprotei</taxon>
        <taxon>Thermoproteales</taxon>
        <taxon>Thermoproteaceae</taxon>
        <taxon>Pyrobaculum</taxon>
    </lineage>
</organism>
<dbReference type="AlphaFoldDB" id="A0A371QZM4"/>
<evidence type="ECO:0000259" key="1">
    <source>
        <dbReference type="SMART" id="SM00849"/>
    </source>
</evidence>
<comment type="caution">
    <text evidence="2">The sequence shown here is derived from an EMBL/GenBank/DDBJ whole genome shotgun (WGS) entry which is preliminary data.</text>
</comment>
<evidence type="ECO:0000313" key="4">
    <source>
        <dbReference type="Proteomes" id="UP000256877"/>
    </source>
</evidence>
<dbReference type="EMBL" id="NMUE01000013">
    <property type="protein sequence ID" value="RFA96270.1"/>
    <property type="molecule type" value="Genomic_DNA"/>
</dbReference>
<dbReference type="Proteomes" id="UP000257123">
    <property type="component" value="Unassembled WGS sequence"/>
</dbReference>
<reference evidence="4 5" key="1">
    <citation type="submission" date="2017-07" db="EMBL/GenBank/DDBJ databases">
        <title>Draft genome sequence of aerobic hyperthermophilic archaea, Pyrobaculum aerophilum YKB31 and YKB32.</title>
        <authorList>
            <person name="Mochizuki T."/>
            <person name="Berliner A.J."/>
            <person name="Yoshida-Takashima Y."/>
            <person name="Takaki Y."/>
            <person name="Nunoura T."/>
            <person name="Takai K."/>
        </authorList>
    </citation>
    <scope>NUCLEOTIDE SEQUENCE [LARGE SCALE GENOMIC DNA]</scope>
    <source>
        <strain evidence="2 5">YKB31</strain>
        <strain evidence="3 4">YKB32</strain>
    </source>
</reference>
<sequence length="235" mass="25378">MEIYVIGYGGWISNPLLGYPSLYIKTDINILIDAGECTFAKMATCHLPWPDVVFISHKHGDHILGLPTFILMARRLGKRLKIVANKETVEAARALALITGIENALQHVEFIEAENALRIGETSFAFAATAHPVPTLAIRVEHGGKCVTYSSDTSPSDKLIELARGCDLLIHEASGNPGQEEEAHKVGHSTTADAVNIALKAGVKMLMPIHFYLEPPVVPQGVTIVVPTPCGKIVV</sequence>
<dbReference type="InterPro" id="IPR036866">
    <property type="entry name" value="RibonucZ/Hydroxyglut_hydro"/>
</dbReference>
<name>A0A371QZM4_9CREN</name>
<proteinExistence type="predicted"/>